<feature type="domain" description="Lipid-binding serum glycoprotein C-terminal" evidence="1">
    <location>
        <begin position="58"/>
        <end position="257"/>
    </location>
</feature>
<dbReference type="Proteomes" id="UP000694406">
    <property type="component" value="Unplaced"/>
</dbReference>
<keyword evidence="3" id="KW-1185">Reference proteome</keyword>
<dbReference type="AlphaFoldDB" id="A0A8C5RUN8"/>
<reference evidence="2" key="1">
    <citation type="submission" date="2025-08" db="UniProtKB">
        <authorList>
            <consortium name="Ensembl"/>
        </authorList>
    </citation>
    <scope>IDENTIFICATION</scope>
</reference>
<dbReference type="InterPro" id="IPR001124">
    <property type="entry name" value="Lipid-bd_serum_glycop_C"/>
</dbReference>
<dbReference type="InterPro" id="IPR051660">
    <property type="entry name" value="BPI_fold-BPI/LBP"/>
</dbReference>
<reference evidence="2" key="2">
    <citation type="submission" date="2025-09" db="UniProtKB">
        <authorList>
            <consortium name="Ensembl"/>
        </authorList>
    </citation>
    <scope>IDENTIFICATION</scope>
</reference>
<accession>A0A8C5RUN8</accession>
<dbReference type="PANTHER" id="PTHR46019">
    <property type="entry name" value="BPI FOLD-CONTAINING FAMILY B MEMBER 4-RELATED"/>
    <property type="match status" value="1"/>
</dbReference>
<dbReference type="PANTHER" id="PTHR46019:SF4">
    <property type="entry name" value="BPI FOLD-CONTAINING FAMILY B MEMBER 4"/>
    <property type="match status" value="1"/>
</dbReference>
<dbReference type="Ensembl" id="ENSLLTT00000008973.1">
    <property type="protein sequence ID" value="ENSLLTP00000008646.1"/>
    <property type="gene ID" value="ENSLLTG00000006594.1"/>
</dbReference>
<organism evidence="2 3">
    <name type="scientific">Laticauda laticaudata</name>
    <name type="common">Blue-ringed sea krait</name>
    <name type="synonym">Blue-lipped sea krait</name>
    <dbReference type="NCBI Taxonomy" id="8630"/>
    <lineage>
        <taxon>Eukaryota</taxon>
        <taxon>Metazoa</taxon>
        <taxon>Chordata</taxon>
        <taxon>Craniata</taxon>
        <taxon>Vertebrata</taxon>
        <taxon>Euteleostomi</taxon>
        <taxon>Lepidosauria</taxon>
        <taxon>Squamata</taxon>
        <taxon>Bifurcata</taxon>
        <taxon>Unidentata</taxon>
        <taxon>Episquamata</taxon>
        <taxon>Toxicofera</taxon>
        <taxon>Serpentes</taxon>
        <taxon>Colubroidea</taxon>
        <taxon>Elapidae</taxon>
        <taxon>Laticaudinae</taxon>
        <taxon>Laticauda</taxon>
    </lineage>
</organism>
<dbReference type="SUPFAM" id="SSF55394">
    <property type="entry name" value="Bactericidal permeability-increasing protein, BPI"/>
    <property type="match status" value="1"/>
</dbReference>
<dbReference type="SMART" id="SM00329">
    <property type="entry name" value="BPI2"/>
    <property type="match status" value="1"/>
</dbReference>
<dbReference type="InterPro" id="IPR017943">
    <property type="entry name" value="Bactericidal_perm-incr_a/b_dom"/>
</dbReference>
<protein>
    <recommendedName>
        <fullName evidence="1">Lipid-binding serum glycoprotein C-terminal domain-containing protein</fullName>
    </recommendedName>
</protein>
<dbReference type="Gene3D" id="3.15.20.10">
    <property type="entry name" value="Bactericidal permeability-increasing protein, domain 2"/>
    <property type="match status" value="1"/>
</dbReference>
<sequence length="260" mass="28162">MTGVAPFGILGNLHYTLAGLPLFKDQHIVLNLNLMMTDRNGQPVDFPEAQNISLPLPPAMDHTSQLMFSRDLLSSLFQMLISKGGFDADLTGLALRGSVPMTTSALQTVLPELPQLGAEDLPLVVKIRVRGLPVVSLQNGKAMIQLGADIQVLSHSKSNLTPLFTVNTNISLSGSFSVTRTKLGISLALESVSLRADNMGSFDENALKNWITNILQMRYLPLINVGLNIGIPLPNIFNLNFGNGVVKTLDETLVIHKTPQ</sequence>
<dbReference type="Pfam" id="PF02886">
    <property type="entry name" value="LBP_BPI_CETP_C"/>
    <property type="match status" value="1"/>
</dbReference>
<dbReference type="GeneTree" id="ENSGT01100000263546"/>
<dbReference type="GO" id="GO:0008289">
    <property type="term" value="F:lipid binding"/>
    <property type="evidence" value="ECO:0007669"/>
    <property type="project" value="InterPro"/>
</dbReference>
<proteinExistence type="predicted"/>
<name>A0A8C5RUN8_LATLA</name>
<evidence type="ECO:0000313" key="2">
    <source>
        <dbReference type="Ensembl" id="ENSLLTP00000008646.1"/>
    </source>
</evidence>
<evidence type="ECO:0000313" key="3">
    <source>
        <dbReference type="Proteomes" id="UP000694406"/>
    </source>
</evidence>
<evidence type="ECO:0000259" key="1">
    <source>
        <dbReference type="SMART" id="SM00329"/>
    </source>
</evidence>